<dbReference type="AlphaFoldDB" id="A0A6J3LZQ2"/>
<evidence type="ECO:0000313" key="2">
    <source>
        <dbReference type="Proteomes" id="UP000504637"/>
    </source>
</evidence>
<feature type="compositionally biased region" description="Low complexity" evidence="1">
    <location>
        <begin position="191"/>
        <end position="208"/>
    </location>
</feature>
<dbReference type="Proteomes" id="UP000504637">
    <property type="component" value="Unplaced"/>
</dbReference>
<evidence type="ECO:0000256" key="1">
    <source>
        <dbReference type="SAM" id="MobiDB-lite"/>
    </source>
</evidence>
<feature type="region of interest" description="Disordered" evidence="1">
    <location>
        <begin position="124"/>
        <end position="160"/>
    </location>
</feature>
<reference evidence="3" key="1">
    <citation type="submission" date="2020-01" db="EMBL/GenBank/DDBJ databases">
        <authorList>
            <consortium name="DOE Joint Genome Institute"/>
            <person name="Haridas S."/>
            <person name="Albert R."/>
            <person name="Binder M."/>
            <person name="Bloem J."/>
            <person name="Labutti K."/>
            <person name="Salamov A."/>
            <person name="Andreopoulos B."/>
            <person name="Baker S.E."/>
            <person name="Barry K."/>
            <person name="Bills G."/>
            <person name="Bluhm B.H."/>
            <person name="Cannon C."/>
            <person name="Castanera R."/>
            <person name="Culley D.E."/>
            <person name="Daum C."/>
            <person name="Ezra D."/>
            <person name="Gonzalez J.B."/>
            <person name="Henrissat B."/>
            <person name="Kuo A."/>
            <person name="Liang C."/>
            <person name="Lipzen A."/>
            <person name="Lutzoni F."/>
            <person name="Magnuson J."/>
            <person name="Mondo S."/>
            <person name="Nolan M."/>
            <person name="Ohm R."/>
            <person name="Pangilinan J."/>
            <person name="Park H.-J."/>
            <person name="Ramirez L."/>
            <person name="Alfaro M."/>
            <person name="Sun H."/>
            <person name="Tritt A."/>
            <person name="Yoshinaga Y."/>
            <person name="Zwiers L.-H."/>
            <person name="Turgeon B.G."/>
            <person name="Goodwin S.B."/>
            <person name="Spatafora J.W."/>
            <person name="Crous P.W."/>
            <person name="Grigoriev I.V."/>
        </authorList>
    </citation>
    <scope>NUCLEOTIDE SEQUENCE</scope>
    <source>
        <strain evidence="3">CBS 342.82</strain>
    </source>
</reference>
<protein>
    <submittedName>
        <fullName evidence="3">Uncharacterized protein</fullName>
    </submittedName>
</protein>
<accession>A0A6J3LZQ2</accession>
<proteinExistence type="predicted"/>
<reference evidence="3" key="2">
    <citation type="submission" date="2020-04" db="EMBL/GenBank/DDBJ databases">
        <authorList>
            <consortium name="NCBI Genome Project"/>
        </authorList>
    </citation>
    <scope>NUCLEOTIDE SEQUENCE</scope>
    <source>
        <strain evidence="3">CBS 342.82</strain>
    </source>
</reference>
<dbReference type="RefSeq" id="XP_033457770.1">
    <property type="nucleotide sequence ID" value="XM_033608110.1"/>
</dbReference>
<reference evidence="3" key="3">
    <citation type="submission" date="2025-08" db="UniProtKB">
        <authorList>
            <consortium name="RefSeq"/>
        </authorList>
    </citation>
    <scope>IDENTIFICATION</scope>
    <source>
        <strain evidence="3">CBS 342.82</strain>
    </source>
</reference>
<keyword evidence="2" id="KW-1185">Reference proteome</keyword>
<dbReference type="GeneID" id="54365909"/>
<sequence>MNARSLQTFWDAVFVVMTVRQKCEPQLICFPLWRLERKGEDEFEKRDFPGSRLNRPGSSAIRDDDITSKWEFVLRHCTSRSYPEMCIGPNPLRVCSEESSSPSPPPHTQISAARSSLSARFSFLSKSGDRSGGETSLAREGGNSSGQGREGGEGEGKGRGWVSWEISTVHIATGAASDDLGEAPRSPPLPFSLSLSLPLPPYRDSSSPTRARKNRGPVSLLSFSPLGFSRGGESEEERAD</sequence>
<evidence type="ECO:0000313" key="3">
    <source>
        <dbReference type="RefSeq" id="XP_033457770.1"/>
    </source>
</evidence>
<organism evidence="3">
    <name type="scientific">Dissoconium aciculare CBS 342.82</name>
    <dbReference type="NCBI Taxonomy" id="1314786"/>
    <lineage>
        <taxon>Eukaryota</taxon>
        <taxon>Fungi</taxon>
        <taxon>Dikarya</taxon>
        <taxon>Ascomycota</taxon>
        <taxon>Pezizomycotina</taxon>
        <taxon>Dothideomycetes</taxon>
        <taxon>Dothideomycetidae</taxon>
        <taxon>Mycosphaerellales</taxon>
        <taxon>Dissoconiaceae</taxon>
        <taxon>Dissoconium</taxon>
    </lineage>
</organism>
<name>A0A6J3LZQ2_9PEZI</name>
<gene>
    <name evidence="3" type="ORF">K489DRAFT_41398</name>
</gene>
<feature type="region of interest" description="Disordered" evidence="1">
    <location>
        <begin position="175"/>
        <end position="240"/>
    </location>
</feature>